<dbReference type="RefSeq" id="WP_126319863.1">
    <property type="nucleotide sequence ID" value="NZ_LR134408.1"/>
</dbReference>
<dbReference type="EC" id="2.7.11.1" evidence="1"/>
<evidence type="ECO:0000313" key="11">
    <source>
        <dbReference type="EMBL" id="VEH73698.1"/>
    </source>
</evidence>
<dbReference type="Pfam" id="PF00069">
    <property type="entry name" value="Pkinase"/>
    <property type="match status" value="1"/>
</dbReference>
<evidence type="ECO:0000256" key="6">
    <source>
        <dbReference type="ARBA" id="ARBA00022840"/>
    </source>
</evidence>
<feature type="compositionally biased region" description="Polar residues" evidence="9">
    <location>
        <begin position="20"/>
        <end position="31"/>
    </location>
</feature>
<sequence>MNHNPNFSEDELEYLEPENLDTQRQFRQPTKASYRDADPDRDRDQDSNPDRSQDRDRDAADSPNTASTADDADTNAANAANAAAGSDTAATNAGADSPTASTNAANRRPANRDVGADTSATAHNAGASDNGTSEADVDTAAAQVPGTAPAAAFPDTEATSRQTTDGSTTGPSTAAQGTAGQSTAGQRTAGQRTAGQSTAGQDTAAQGARNGNTADESGNAGDTGGVGTAAVAYDPFASEPIEHRGDPGTSAVAFDPFADDDEDDDGSIDPDHLSSLLADLENIRAQRESERDEKTAQEKSSERSRRQAIDTFRERRGTQRTERPVADGMVRLPFITPADPTAALIDPKEKIKGKKVPPPQLEPGDMVAEQYEILGGMGWIYLANDHYVSGRVVVLKGMQAQKSADETAAAEAEREFLADITHPGIVKIFNFIDDDRVPGGFIVMEYVGGPSLRSRRNKQPNELLPVDIAIGYILEILPALEYLHSRGVVYNDLKPDNIIVTEDQVKLIDLGAVSGIGAFGFIYGTQGFQAPEVASKGPSIASDIYTIGRTLAALCLKLPSEDGVFLPGIPNPSKEPELRRFLSLYRLLLRATHRDPQRRFSSIKELRTQLYGVLREVLAIRDGRQYPSQHSLFSPQRTTFGTKHLVFRTDQLIDGIDRTIQITAPEVVSALPTPLVDRDDVGASLLQGTSYAEPQEALETLRQAMRTPEYEHSAEIPLGVVRSMIDLGYTDEARQWLGSIEDRLGQDWRYQWYAGITELLHDDYIDAQEYFATVLDLLPGEAAPKLAIAAINELILQQIDYSETSLIDATVARACSNLYTTLADLPSSAFEGQPEIWSHVTQDPSALRFNSMRLYGIVWATNPTTVSSAFGLARQLRAEGQVELSVATLDKVPNASRHFRMALLTTVLQLIVHNLSESRIRRAARRLEEVPTNEPRFLQIKIAVISAGLNFLRNADLARASSPNDLFEYAFTQRGLRTGLAETLRALARQAPFSRHRYALVDLANQVRPITTF</sequence>
<dbReference type="GO" id="GO:0004674">
    <property type="term" value="F:protein serine/threonine kinase activity"/>
    <property type="evidence" value="ECO:0007669"/>
    <property type="project" value="UniProtKB-KW"/>
</dbReference>
<reference evidence="11 12" key="1">
    <citation type="submission" date="2018-12" db="EMBL/GenBank/DDBJ databases">
        <authorList>
            <consortium name="Pathogen Informatics"/>
        </authorList>
    </citation>
    <scope>NUCLEOTIDE SEQUENCE [LARGE SCALE GENOMIC DNA]</scope>
    <source>
        <strain evidence="11 12">NCTC934</strain>
    </source>
</reference>
<protein>
    <recommendedName>
        <fullName evidence="1">non-specific serine/threonine protein kinase</fullName>
        <ecNumber evidence="1">2.7.11.1</ecNumber>
    </recommendedName>
</protein>
<dbReference type="CDD" id="cd14014">
    <property type="entry name" value="STKc_PknB_like"/>
    <property type="match status" value="1"/>
</dbReference>
<evidence type="ECO:0000256" key="7">
    <source>
        <dbReference type="ARBA" id="ARBA00047899"/>
    </source>
</evidence>
<evidence type="ECO:0000313" key="12">
    <source>
        <dbReference type="Proteomes" id="UP000280707"/>
    </source>
</evidence>
<feature type="region of interest" description="Disordered" evidence="9">
    <location>
        <begin position="285"/>
        <end position="323"/>
    </location>
</feature>
<evidence type="ECO:0000256" key="1">
    <source>
        <dbReference type="ARBA" id="ARBA00012513"/>
    </source>
</evidence>
<keyword evidence="5 11" id="KW-0418">Kinase</keyword>
<comment type="catalytic activity">
    <reaction evidence="7">
        <text>L-threonyl-[protein] + ATP = O-phospho-L-threonyl-[protein] + ADP + H(+)</text>
        <dbReference type="Rhea" id="RHEA:46608"/>
        <dbReference type="Rhea" id="RHEA-COMP:11060"/>
        <dbReference type="Rhea" id="RHEA-COMP:11605"/>
        <dbReference type="ChEBI" id="CHEBI:15378"/>
        <dbReference type="ChEBI" id="CHEBI:30013"/>
        <dbReference type="ChEBI" id="CHEBI:30616"/>
        <dbReference type="ChEBI" id="CHEBI:61977"/>
        <dbReference type="ChEBI" id="CHEBI:456216"/>
        <dbReference type="EC" id="2.7.11.1"/>
    </reaction>
</comment>
<evidence type="ECO:0000256" key="9">
    <source>
        <dbReference type="SAM" id="MobiDB-lite"/>
    </source>
</evidence>
<evidence type="ECO:0000259" key="10">
    <source>
        <dbReference type="PROSITE" id="PS50011"/>
    </source>
</evidence>
<feature type="compositionally biased region" description="Acidic residues" evidence="9">
    <location>
        <begin position="8"/>
        <end position="19"/>
    </location>
</feature>
<name>A0ABY6TH26_9CORY</name>
<feature type="compositionally biased region" description="Polar residues" evidence="9">
    <location>
        <begin position="118"/>
        <end position="133"/>
    </location>
</feature>
<feature type="compositionally biased region" description="Basic and acidic residues" evidence="9">
    <location>
        <begin position="33"/>
        <end position="60"/>
    </location>
</feature>
<evidence type="ECO:0000256" key="4">
    <source>
        <dbReference type="ARBA" id="ARBA00022741"/>
    </source>
</evidence>
<dbReference type="InterPro" id="IPR011009">
    <property type="entry name" value="Kinase-like_dom_sf"/>
</dbReference>
<keyword evidence="3 11" id="KW-0808">Transferase</keyword>
<proteinExistence type="predicted"/>
<feature type="domain" description="Protein kinase" evidence="10">
    <location>
        <begin position="366"/>
        <end position="647"/>
    </location>
</feature>
<evidence type="ECO:0000256" key="8">
    <source>
        <dbReference type="ARBA" id="ARBA00048679"/>
    </source>
</evidence>
<feature type="compositionally biased region" description="Acidic residues" evidence="9">
    <location>
        <begin position="257"/>
        <end position="268"/>
    </location>
</feature>
<evidence type="ECO:0000256" key="2">
    <source>
        <dbReference type="ARBA" id="ARBA00022527"/>
    </source>
</evidence>
<dbReference type="PROSITE" id="PS00108">
    <property type="entry name" value="PROTEIN_KINASE_ST"/>
    <property type="match status" value="1"/>
</dbReference>
<dbReference type="SMART" id="SM00220">
    <property type="entry name" value="S_TKc"/>
    <property type="match status" value="1"/>
</dbReference>
<keyword evidence="12" id="KW-1185">Reference proteome</keyword>
<organism evidence="11 12">
    <name type="scientific">Corynebacterium segmentosum</name>
    <dbReference type="NCBI Taxonomy" id="43990"/>
    <lineage>
        <taxon>Bacteria</taxon>
        <taxon>Bacillati</taxon>
        <taxon>Actinomycetota</taxon>
        <taxon>Actinomycetes</taxon>
        <taxon>Mycobacteriales</taxon>
        <taxon>Corynebacteriaceae</taxon>
        <taxon>Corynebacterium</taxon>
    </lineage>
</organism>
<dbReference type="PANTHER" id="PTHR24363:SF0">
    <property type="entry name" value="SERINE_THREONINE KINASE LIKE DOMAIN CONTAINING 1"/>
    <property type="match status" value="1"/>
</dbReference>
<dbReference type="Gene3D" id="3.30.200.20">
    <property type="entry name" value="Phosphorylase Kinase, domain 1"/>
    <property type="match status" value="1"/>
</dbReference>
<dbReference type="PROSITE" id="PS50011">
    <property type="entry name" value="PROTEIN_KINASE_DOM"/>
    <property type="match status" value="1"/>
</dbReference>
<dbReference type="InterPro" id="IPR000719">
    <property type="entry name" value="Prot_kinase_dom"/>
</dbReference>
<evidence type="ECO:0000256" key="3">
    <source>
        <dbReference type="ARBA" id="ARBA00022679"/>
    </source>
</evidence>
<comment type="catalytic activity">
    <reaction evidence="8">
        <text>L-seryl-[protein] + ATP = O-phospho-L-seryl-[protein] + ADP + H(+)</text>
        <dbReference type="Rhea" id="RHEA:17989"/>
        <dbReference type="Rhea" id="RHEA-COMP:9863"/>
        <dbReference type="Rhea" id="RHEA-COMP:11604"/>
        <dbReference type="ChEBI" id="CHEBI:15378"/>
        <dbReference type="ChEBI" id="CHEBI:29999"/>
        <dbReference type="ChEBI" id="CHEBI:30616"/>
        <dbReference type="ChEBI" id="CHEBI:83421"/>
        <dbReference type="ChEBI" id="CHEBI:456216"/>
        <dbReference type="EC" id="2.7.11.1"/>
    </reaction>
</comment>
<keyword evidence="4" id="KW-0547">Nucleotide-binding</keyword>
<feature type="compositionally biased region" description="Low complexity" evidence="9">
    <location>
        <begin position="172"/>
        <end position="191"/>
    </location>
</feature>
<feature type="compositionally biased region" description="Polar residues" evidence="9">
    <location>
        <begin position="193"/>
        <end position="216"/>
    </location>
</feature>
<feature type="region of interest" description="Disordered" evidence="9">
    <location>
        <begin position="1"/>
        <end position="273"/>
    </location>
</feature>
<evidence type="ECO:0000256" key="5">
    <source>
        <dbReference type="ARBA" id="ARBA00022777"/>
    </source>
</evidence>
<accession>A0ABY6TH26</accession>
<keyword evidence="6" id="KW-0067">ATP-binding</keyword>
<dbReference type="Gene3D" id="1.25.40.10">
    <property type="entry name" value="Tetratricopeptide repeat domain"/>
    <property type="match status" value="2"/>
</dbReference>
<dbReference type="InterPro" id="IPR011990">
    <property type="entry name" value="TPR-like_helical_dom_sf"/>
</dbReference>
<dbReference type="InterPro" id="IPR031636">
    <property type="entry name" value="PknG_TPR"/>
</dbReference>
<dbReference type="SUPFAM" id="SSF56112">
    <property type="entry name" value="Protein kinase-like (PK-like)"/>
    <property type="match status" value="1"/>
</dbReference>
<dbReference type="Pfam" id="PF16918">
    <property type="entry name" value="PknG_TPR"/>
    <property type="match status" value="1"/>
</dbReference>
<feature type="compositionally biased region" description="Polar residues" evidence="9">
    <location>
        <begin position="157"/>
        <end position="171"/>
    </location>
</feature>
<dbReference type="Gene3D" id="1.10.510.10">
    <property type="entry name" value="Transferase(Phosphotransferase) domain 1"/>
    <property type="match status" value="1"/>
</dbReference>
<keyword evidence="2 11" id="KW-0723">Serine/threonine-protein kinase</keyword>
<gene>
    <name evidence="11" type="primary">pknG</name>
    <name evidence="11" type="ORF">NCTC934_02015</name>
</gene>
<dbReference type="EMBL" id="LR134408">
    <property type="protein sequence ID" value="VEH73698.1"/>
    <property type="molecule type" value="Genomic_DNA"/>
</dbReference>
<feature type="compositionally biased region" description="Low complexity" evidence="9">
    <location>
        <begin position="139"/>
        <end position="152"/>
    </location>
</feature>
<dbReference type="InterPro" id="IPR008271">
    <property type="entry name" value="Ser/Thr_kinase_AS"/>
</dbReference>
<dbReference type="Proteomes" id="UP000280707">
    <property type="component" value="Chromosome"/>
</dbReference>
<dbReference type="PANTHER" id="PTHR24363">
    <property type="entry name" value="SERINE/THREONINE PROTEIN KINASE"/>
    <property type="match status" value="1"/>
</dbReference>
<feature type="compositionally biased region" description="Low complexity" evidence="9">
    <location>
        <begin position="61"/>
        <end position="97"/>
    </location>
</feature>